<evidence type="ECO:0000313" key="5">
    <source>
        <dbReference type="EMBL" id="MUP04895.1"/>
    </source>
</evidence>
<gene>
    <name evidence="5" type="ORF">BBI04_008720</name>
</gene>
<protein>
    <submittedName>
        <fullName evidence="5">Extracellular solute-binding protein</fullName>
    </submittedName>
</protein>
<dbReference type="PANTHER" id="PTHR43649">
    <property type="entry name" value="ARABINOSE-BINDING PROTEIN-RELATED"/>
    <property type="match status" value="1"/>
</dbReference>
<dbReference type="SUPFAM" id="SSF53850">
    <property type="entry name" value="Periplasmic binding protein-like II"/>
    <property type="match status" value="1"/>
</dbReference>
<accession>A0ABD6GCY9</accession>
<dbReference type="Proteomes" id="UP000175993">
    <property type="component" value="Unassembled WGS sequence"/>
</dbReference>
<evidence type="ECO:0000256" key="1">
    <source>
        <dbReference type="ARBA" id="ARBA00004418"/>
    </source>
</evidence>
<organism evidence="5 6">
    <name type="scientific">Agrobacterium vitis</name>
    <name type="common">Rhizobium vitis</name>
    <dbReference type="NCBI Taxonomy" id="373"/>
    <lineage>
        <taxon>Bacteria</taxon>
        <taxon>Pseudomonadati</taxon>
        <taxon>Pseudomonadota</taxon>
        <taxon>Alphaproteobacteria</taxon>
        <taxon>Hyphomicrobiales</taxon>
        <taxon>Rhizobiaceae</taxon>
        <taxon>Rhizobium/Agrobacterium group</taxon>
        <taxon>Agrobacterium</taxon>
    </lineage>
</organism>
<sequence length="425" mass="46528">MSKILSGVSAIVLSAFALSHPAFAETKTITFLFTDDDQSYVEHMAALSKQFEAAHPDVKVNFVSSGYDAVAKQLPVQLAVGEGPDLAKITDWQLAPFFLDMRPYMKDPDGYAKLHGESLNQLRLPGVNDPQSINGYVASQTLNLPFVNKTLFEQAEEPLPGPKATLKDIVEASARVAKKTGVQIPFTMDRSGHRFSGAAFSYGSSYVKDGKFSFPDEAAKTYIADLYNWTKDGSFPKEMWGAAGGSQYKNMGDEFVNGNVVTYLAGNWMVNPFQKKIGDAFEWTAINAPCGTAGCYAMPGATAIAGFKRTKYPEAVAQFIEFLGSEKVQREIAENYVILTGAEIDKPQYKLTDDNAKASMAVFNDNEKNVPQEARIFEKKKGGSALYQQIVQRMSQLIVGELTLQQTYDALAADIDKINVATATK</sequence>
<comment type="caution">
    <text evidence="5">The sequence shown here is derived from an EMBL/GenBank/DDBJ whole genome shotgun (WGS) entry which is preliminary data.</text>
</comment>
<dbReference type="AlphaFoldDB" id="A0ABD6GCY9"/>
<keyword evidence="3" id="KW-0574">Periplasm</keyword>
<evidence type="ECO:0000256" key="3">
    <source>
        <dbReference type="ARBA" id="ARBA00022764"/>
    </source>
</evidence>
<dbReference type="PANTHER" id="PTHR43649:SF12">
    <property type="entry name" value="DIACETYLCHITOBIOSE BINDING PROTEIN DASA"/>
    <property type="match status" value="1"/>
</dbReference>
<dbReference type="InterPro" id="IPR006059">
    <property type="entry name" value="SBP"/>
</dbReference>
<evidence type="ECO:0000256" key="2">
    <source>
        <dbReference type="ARBA" id="ARBA00008520"/>
    </source>
</evidence>
<comment type="similarity">
    <text evidence="2">Belongs to the bacterial solute-binding protein 1 family.</text>
</comment>
<feature type="chain" id="PRO_5044840683" evidence="4">
    <location>
        <begin position="25"/>
        <end position="425"/>
    </location>
</feature>
<dbReference type="RefSeq" id="WP_070165596.1">
    <property type="nucleotide sequence ID" value="NZ_CP118260.1"/>
</dbReference>
<evidence type="ECO:0000256" key="4">
    <source>
        <dbReference type="SAM" id="SignalP"/>
    </source>
</evidence>
<comment type="subcellular location">
    <subcellularLocation>
        <location evidence="1">Periplasm</location>
    </subcellularLocation>
</comment>
<feature type="signal peptide" evidence="4">
    <location>
        <begin position="1"/>
        <end position="24"/>
    </location>
</feature>
<dbReference type="InterPro" id="IPR050490">
    <property type="entry name" value="Bact_solute-bd_prot1"/>
</dbReference>
<dbReference type="GO" id="GO:0042597">
    <property type="term" value="C:periplasmic space"/>
    <property type="evidence" value="ECO:0007669"/>
    <property type="project" value="UniProtKB-SubCell"/>
</dbReference>
<dbReference type="Gene3D" id="3.40.190.10">
    <property type="entry name" value="Periplasmic binding protein-like II"/>
    <property type="match status" value="1"/>
</dbReference>
<keyword evidence="4" id="KW-0732">Signal</keyword>
<reference evidence="5 6" key="1">
    <citation type="submission" date="2019-11" db="EMBL/GenBank/DDBJ databases">
        <title>Whole-genome sequencing of Allorhizobium vitis.</title>
        <authorList>
            <person name="Gan H.M."/>
            <person name="Savka M.A."/>
        </authorList>
    </citation>
    <scope>NUCLEOTIDE SEQUENCE [LARGE SCALE GENOMIC DNA]</scope>
    <source>
        <strain evidence="5 6">AB4</strain>
    </source>
</reference>
<evidence type="ECO:0000313" key="6">
    <source>
        <dbReference type="Proteomes" id="UP000175993"/>
    </source>
</evidence>
<proteinExistence type="inferred from homology"/>
<name>A0ABD6GCY9_AGRVI</name>
<dbReference type="EMBL" id="MBEV02000004">
    <property type="protein sequence ID" value="MUP04895.1"/>
    <property type="molecule type" value="Genomic_DNA"/>
</dbReference>
<dbReference type="Pfam" id="PF01547">
    <property type="entry name" value="SBP_bac_1"/>
    <property type="match status" value="1"/>
</dbReference>